<sequence>MAYSVRITNLQMNLATAFSMDTDYLALSQASIQQSAGKNNLDGKIQAIKAQQADLDGEIQTYEKEFRDRMDILPASSSLKTLQDLVLAFFFISYFLLAGLVSFEIGRKNMVFGGFTFFLSIIFSVVLVTAIRLYA</sequence>
<reference evidence="2" key="1">
    <citation type="journal article" date="2020" name="Nature">
        <title>Giant virus diversity and host interactions through global metagenomics.</title>
        <authorList>
            <person name="Schulz F."/>
            <person name="Roux S."/>
            <person name="Paez-Espino D."/>
            <person name="Jungbluth S."/>
            <person name="Walsh D.A."/>
            <person name="Denef V.J."/>
            <person name="McMahon K.D."/>
            <person name="Konstantinidis K.T."/>
            <person name="Eloe-Fadrosh E.A."/>
            <person name="Kyrpides N.C."/>
            <person name="Woyke T."/>
        </authorList>
    </citation>
    <scope>NUCLEOTIDE SEQUENCE</scope>
    <source>
        <strain evidence="2">GVMAG-M-3300010158-60</strain>
    </source>
</reference>
<dbReference type="EMBL" id="MN739107">
    <property type="protein sequence ID" value="QHS89186.1"/>
    <property type="molecule type" value="Genomic_DNA"/>
</dbReference>
<keyword evidence="1" id="KW-0812">Transmembrane</keyword>
<organism evidence="2">
    <name type="scientific">viral metagenome</name>
    <dbReference type="NCBI Taxonomy" id="1070528"/>
    <lineage>
        <taxon>unclassified sequences</taxon>
        <taxon>metagenomes</taxon>
        <taxon>organismal metagenomes</taxon>
    </lineage>
</organism>
<accession>A0A6C0BAQ6</accession>
<evidence type="ECO:0000256" key="1">
    <source>
        <dbReference type="SAM" id="Phobius"/>
    </source>
</evidence>
<feature type="transmembrane region" description="Helical" evidence="1">
    <location>
        <begin position="111"/>
        <end position="134"/>
    </location>
</feature>
<keyword evidence="1" id="KW-0472">Membrane</keyword>
<feature type="transmembrane region" description="Helical" evidence="1">
    <location>
        <begin position="85"/>
        <end position="105"/>
    </location>
</feature>
<evidence type="ECO:0000313" key="2">
    <source>
        <dbReference type="EMBL" id="QHS89186.1"/>
    </source>
</evidence>
<dbReference type="AlphaFoldDB" id="A0A6C0BAQ6"/>
<proteinExistence type="predicted"/>
<keyword evidence="1" id="KW-1133">Transmembrane helix</keyword>
<name>A0A6C0BAQ6_9ZZZZ</name>
<protein>
    <submittedName>
        <fullName evidence="2">Uncharacterized protein</fullName>
    </submittedName>
</protein>